<proteinExistence type="inferred from homology"/>
<evidence type="ECO:0000256" key="4">
    <source>
        <dbReference type="ARBA" id="ARBA00022989"/>
    </source>
</evidence>
<evidence type="ECO:0000313" key="7">
    <source>
        <dbReference type="EMBL" id="KAF9602213.1"/>
    </source>
</evidence>
<comment type="subcellular location">
    <subcellularLocation>
        <location evidence="1">Membrane</location>
        <topology evidence="1">Multi-pass membrane protein</topology>
    </subcellularLocation>
</comment>
<dbReference type="Pfam" id="PF00854">
    <property type="entry name" value="PTR2"/>
    <property type="match status" value="1"/>
</dbReference>
<sequence>MDAYAKFCTHDVEKKRDFFCFHDRSPLPKHDQPGLVLNWATNITSYVLWELVTFLINVLKERPIVNALDGLTAIMSIGTTFLNILISALLYIAGLELITMSVPPSFSKVLGTCHEKDTACIGEVHHSLFYVAVLAIAVGRAGCENSLPTFWNQQLNDPINQQISYEKHCTSVECINISLWLYVLGTYILSSIKSWTTTFEILIVVMAIATIIILCGTLSYIHLKPCGSALTCVVHVFVAATLKRHHQCPSNTSQLHNPEAVELPLPNTNQLRFLEKASIIVLQGVNDKESKWRLCTVTEVEETKLLLGMFPMCTTFLMSGVVLSVGNTYFLEQGNSMESKLGKIQIPILSFLLLFEVSRVVTTKIYSLTLSSCTRLDETCLSKLRLGVGMLLSVNCCVVAALVETKRLNVISSNGLLHEPGATVPMSMFWLTPQFLLLGATDGLVKDGVRQLSQLNEDIRRTIRQHNDWSRDHSKYTCCDHFK</sequence>
<dbReference type="AlphaFoldDB" id="A0A835LNJ2"/>
<dbReference type="GO" id="GO:0022857">
    <property type="term" value="F:transmembrane transporter activity"/>
    <property type="evidence" value="ECO:0007669"/>
    <property type="project" value="InterPro"/>
</dbReference>
<protein>
    <submittedName>
        <fullName evidence="7">Uncharacterized protein</fullName>
    </submittedName>
</protein>
<keyword evidence="4 6" id="KW-1133">Transmembrane helix</keyword>
<evidence type="ECO:0000256" key="3">
    <source>
        <dbReference type="ARBA" id="ARBA00022692"/>
    </source>
</evidence>
<dbReference type="InterPro" id="IPR000109">
    <property type="entry name" value="POT_fam"/>
</dbReference>
<evidence type="ECO:0000256" key="2">
    <source>
        <dbReference type="ARBA" id="ARBA00005982"/>
    </source>
</evidence>
<evidence type="ECO:0000256" key="1">
    <source>
        <dbReference type="ARBA" id="ARBA00004141"/>
    </source>
</evidence>
<keyword evidence="8" id="KW-1185">Reference proteome</keyword>
<dbReference type="PANTHER" id="PTHR11654">
    <property type="entry name" value="OLIGOPEPTIDE TRANSPORTER-RELATED"/>
    <property type="match status" value="1"/>
</dbReference>
<evidence type="ECO:0000256" key="6">
    <source>
        <dbReference type="SAM" id="Phobius"/>
    </source>
</evidence>
<dbReference type="OrthoDB" id="1218677at2759"/>
<organism evidence="7 8">
    <name type="scientific">Coptis chinensis</name>
    <dbReference type="NCBI Taxonomy" id="261450"/>
    <lineage>
        <taxon>Eukaryota</taxon>
        <taxon>Viridiplantae</taxon>
        <taxon>Streptophyta</taxon>
        <taxon>Embryophyta</taxon>
        <taxon>Tracheophyta</taxon>
        <taxon>Spermatophyta</taxon>
        <taxon>Magnoliopsida</taxon>
        <taxon>Ranunculales</taxon>
        <taxon>Ranunculaceae</taxon>
        <taxon>Coptidoideae</taxon>
        <taxon>Coptis</taxon>
    </lineage>
</organism>
<evidence type="ECO:0000313" key="8">
    <source>
        <dbReference type="Proteomes" id="UP000631114"/>
    </source>
</evidence>
<feature type="transmembrane region" description="Helical" evidence="6">
    <location>
        <begin position="36"/>
        <end position="59"/>
    </location>
</feature>
<dbReference type="EMBL" id="JADFTS010000006">
    <property type="protein sequence ID" value="KAF9602213.1"/>
    <property type="molecule type" value="Genomic_DNA"/>
</dbReference>
<comment type="caution">
    <text evidence="7">The sequence shown here is derived from an EMBL/GenBank/DDBJ whole genome shotgun (WGS) entry which is preliminary data.</text>
</comment>
<dbReference type="GO" id="GO:0016020">
    <property type="term" value="C:membrane"/>
    <property type="evidence" value="ECO:0007669"/>
    <property type="project" value="UniProtKB-SubCell"/>
</dbReference>
<comment type="similarity">
    <text evidence="2">Belongs to the major facilitator superfamily. Proton-dependent oligopeptide transporter (POT/PTR) (TC 2.A.17) family.</text>
</comment>
<feature type="transmembrane region" description="Helical" evidence="6">
    <location>
        <begin position="201"/>
        <end position="221"/>
    </location>
</feature>
<name>A0A835LNJ2_9MAGN</name>
<reference evidence="7 8" key="1">
    <citation type="submission" date="2020-10" db="EMBL/GenBank/DDBJ databases">
        <title>The Coptis chinensis genome and diversification of protoberbering-type alkaloids.</title>
        <authorList>
            <person name="Wang B."/>
            <person name="Shu S."/>
            <person name="Song C."/>
            <person name="Liu Y."/>
        </authorList>
    </citation>
    <scope>NUCLEOTIDE SEQUENCE [LARGE SCALE GENOMIC DNA]</scope>
    <source>
        <strain evidence="7">HL-2020</strain>
        <tissue evidence="7">Leaf</tissue>
    </source>
</reference>
<dbReference type="Gene3D" id="1.20.1250.20">
    <property type="entry name" value="MFS general substrate transporter like domains"/>
    <property type="match status" value="1"/>
</dbReference>
<gene>
    <name evidence="7" type="ORF">IFM89_025835</name>
</gene>
<evidence type="ECO:0000256" key="5">
    <source>
        <dbReference type="ARBA" id="ARBA00023136"/>
    </source>
</evidence>
<keyword evidence="3 6" id="KW-0812">Transmembrane</keyword>
<feature type="transmembrane region" description="Helical" evidence="6">
    <location>
        <begin position="71"/>
        <end position="93"/>
    </location>
</feature>
<dbReference type="InterPro" id="IPR036259">
    <property type="entry name" value="MFS_trans_sf"/>
</dbReference>
<accession>A0A835LNJ2</accession>
<keyword evidence="5 6" id="KW-0472">Membrane</keyword>
<dbReference type="Proteomes" id="UP000631114">
    <property type="component" value="Unassembled WGS sequence"/>
</dbReference>